<reference evidence="6" key="1">
    <citation type="submission" date="2021-01" db="EMBL/GenBank/DDBJ databases">
        <authorList>
            <consortium name="Genoscope - CEA"/>
            <person name="William W."/>
        </authorList>
    </citation>
    <scope>NUCLEOTIDE SEQUENCE</scope>
</reference>
<dbReference type="GO" id="GO:0010992">
    <property type="term" value="P:ubiquitin recycling"/>
    <property type="evidence" value="ECO:0007669"/>
    <property type="project" value="TreeGrafter"/>
</dbReference>
<keyword evidence="3" id="KW-0677">Repeat</keyword>
<dbReference type="GO" id="GO:0005737">
    <property type="term" value="C:cytoplasm"/>
    <property type="evidence" value="ECO:0007669"/>
    <property type="project" value="TreeGrafter"/>
</dbReference>
<dbReference type="PROSITE" id="PS50082">
    <property type="entry name" value="WD_REPEATS_2"/>
    <property type="match status" value="2"/>
</dbReference>
<dbReference type="SMART" id="SM00320">
    <property type="entry name" value="WD40"/>
    <property type="match status" value="7"/>
</dbReference>
<organism evidence="6 7">
    <name type="scientific">Paramecium octaurelia</name>
    <dbReference type="NCBI Taxonomy" id="43137"/>
    <lineage>
        <taxon>Eukaryota</taxon>
        <taxon>Sar</taxon>
        <taxon>Alveolata</taxon>
        <taxon>Ciliophora</taxon>
        <taxon>Intramacronucleata</taxon>
        <taxon>Oligohymenophorea</taxon>
        <taxon>Peniculida</taxon>
        <taxon>Parameciidae</taxon>
        <taxon>Paramecium</taxon>
    </lineage>
</organism>
<gene>
    <name evidence="6" type="ORF">POCTA_138.1.T0090293</name>
</gene>
<dbReference type="OrthoDB" id="284782at2759"/>
<dbReference type="Proteomes" id="UP000683925">
    <property type="component" value="Unassembled WGS sequence"/>
</dbReference>
<dbReference type="AlphaFoldDB" id="A0A8S1SG46"/>
<evidence type="ECO:0000256" key="5">
    <source>
        <dbReference type="SAM" id="Coils"/>
    </source>
</evidence>
<dbReference type="EMBL" id="CAJJDP010000008">
    <property type="protein sequence ID" value="CAD8138269.1"/>
    <property type="molecule type" value="Genomic_DNA"/>
</dbReference>
<evidence type="ECO:0000256" key="3">
    <source>
        <dbReference type="ARBA" id="ARBA00022737"/>
    </source>
</evidence>
<evidence type="ECO:0000256" key="2">
    <source>
        <dbReference type="ARBA" id="ARBA00022574"/>
    </source>
</evidence>
<accession>A0A8S1SG46</accession>
<protein>
    <recommendedName>
        <fullName evidence="8">WD domain, G-beta repeat protein</fullName>
    </recommendedName>
</protein>
<dbReference type="GO" id="GO:0005634">
    <property type="term" value="C:nucleus"/>
    <property type="evidence" value="ECO:0007669"/>
    <property type="project" value="TreeGrafter"/>
</dbReference>
<feature type="repeat" description="WD" evidence="4">
    <location>
        <begin position="307"/>
        <end position="348"/>
    </location>
</feature>
<dbReference type="CDD" id="cd00200">
    <property type="entry name" value="WD40"/>
    <property type="match status" value="1"/>
</dbReference>
<name>A0A8S1SG46_PAROT</name>
<evidence type="ECO:0008006" key="8">
    <source>
        <dbReference type="Google" id="ProtNLM"/>
    </source>
</evidence>
<dbReference type="OMA" id="HENCVYT"/>
<dbReference type="GO" id="GO:0043130">
    <property type="term" value="F:ubiquitin binding"/>
    <property type="evidence" value="ECO:0007669"/>
    <property type="project" value="TreeGrafter"/>
</dbReference>
<keyword evidence="7" id="KW-1185">Reference proteome</keyword>
<sequence>MHSFKDLDITDTENEQQQCNQHHKDIIKACLSSGCDQLKLCQSCLSSHNSSHREITVYQLFKEVQGNIKTTFRVEKSKDKFDIVFKNIQEMRQQVHQIFNQLEQDIKQYLIEKINIDELNQNYQTLRNINENNYIQHIPLLKLYYLNPNYFYDGWIQLSIVEDTILTKLLILNEKLKLQVDKLRNDAEQLFEIKTRKVSEHQQEDLVQLLTNINGHENVVRCVIKLHNGDYATASRDKTIKIWNQNTFQCIQTLRDHINWVQDLTLIPNNKFASCSDDKTIKIYTQFPQGQSNNRPQSVLWECVNTLRGHESYVVRIVYNDQFNYLITCSTDGTLRLWDPSQKNALTVLQGHENCVYTLATKGNLIVSGDEGGQLIKWSLVHMKIESKQKQHSGCVNSILINAQIYSCGDDRKVNVWDTDLQLKHVIQLERAELESLLFFNNNLIVGGDEQGYLQFIDPKQGKVISEIPVHNDRIYKIMYYDGILCTASSDLSVKLFKFNI</sequence>
<dbReference type="PROSITE" id="PS50294">
    <property type="entry name" value="WD_REPEATS_REGION"/>
    <property type="match status" value="1"/>
</dbReference>
<feature type="repeat" description="WD" evidence="4">
    <location>
        <begin position="213"/>
        <end position="253"/>
    </location>
</feature>
<comment type="caution">
    <text evidence="6">The sequence shown here is derived from an EMBL/GenBank/DDBJ whole genome shotgun (WGS) entry which is preliminary data.</text>
</comment>
<dbReference type="PANTHER" id="PTHR19849">
    <property type="entry name" value="PHOSPHOLIPASE A-2-ACTIVATING PROTEIN"/>
    <property type="match status" value="1"/>
</dbReference>
<evidence type="ECO:0000256" key="1">
    <source>
        <dbReference type="ARBA" id="ARBA00022490"/>
    </source>
</evidence>
<evidence type="ECO:0000256" key="4">
    <source>
        <dbReference type="PROSITE-ProRule" id="PRU00221"/>
    </source>
</evidence>
<proteinExistence type="predicted"/>
<dbReference type="GO" id="GO:0043161">
    <property type="term" value="P:proteasome-mediated ubiquitin-dependent protein catabolic process"/>
    <property type="evidence" value="ECO:0007669"/>
    <property type="project" value="TreeGrafter"/>
</dbReference>
<dbReference type="Pfam" id="PF00400">
    <property type="entry name" value="WD40"/>
    <property type="match status" value="5"/>
</dbReference>
<feature type="coiled-coil region" evidence="5">
    <location>
        <begin position="166"/>
        <end position="204"/>
    </location>
</feature>
<evidence type="ECO:0000313" key="6">
    <source>
        <dbReference type="EMBL" id="CAD8138269.1"/>
    </source>
</evidence>
<dbReference type="InterPro" id="IPR001680">
    <property type="entry name" value="WD40_rpt"/>
</dbReference>
<keyword evidence="2 4" id="KW-0853">WD repeat</keyword>
<keyword evidence="5" id="KW-0175">Coiled coil</keyword>
<keyword evidence="1" id="KW-0963">Cytoplasm</keyword>
<evidence type="ECO:0000313" key="7">
    <source>
        <dbReference type="Proteomes" id="UP000683925"/>
    </source>
</evidence>
<dbReference type="PANTHER" id="PTHR19849:SF0">
    <property type="entry name" value="PHOSPHOLIPASE A-2-ACTIVATING PROTEIN"/>
    <property type="match status" value="1"/>
</dbReference>